<keyword evidence="4" id="KW-0732">Signal</keyword>
<evidence type="ECO:0000313" key="6">
    <source>
        <dbReference type="Proteomes" id="UP000695000"/>
    </source>
</evidence>
<organism evidence="6 7">
    <name type="scientific">Nicrophorus vespilloides</name>
    <name type="common">Boreal carrion beetle</name>
    <dbReference type="NCBI Taxonomy" id="110193"/>
    <lineage>
        <taxon>Eukaryota</taxon>
        <taxon>Metazoa</taxon>
        <taxon>Ecdysozoa</taxon>
        <taxon>Arthropoda</taxon>
        <taxon>Hexapoda</taxon>
        <taxon>Insecta</taxon>
        <taxon>Pterygota</taxon>
        <taxon>Neoptera</taxon>
        <taxon>Endopterygota</taxon>
        <taxon>Coleoptera</taxon>
        <taxon>Polyphaga</taxon>
        <taxon>Staphyliniformia</taxon>
        <taxon>Silphidae</taxon>
        <taxon>Nicrophorinae</taxon>
        <taxon>Nicrophorus</taxon>
    </lineage>
</organism>
<accession>A0ABM1MDB2</accession>
<keyword evidence="2" id="KW-0964">Secreted</keyword>
<dbReference type="SMART" id="SM00280">
    <property type="entry name" value="KAZAL"/>
    <property type="match status" value="2"/>
</dbReference>
<gene>
    <name evidence="7" type="primary">LOC108559728</name>
</gene>
<protein>
    <submittedName>
        <fullName evidence="7">Uncharacterized protein LOC108559728</fullName>
    </submittedName>
</protein>
<keyword evidence="3" id="KW-1015">Disulfide bond</keyword>
<feature type="domain" description="Kazal-like" evidence="5">
    <location>
        <begin position="1"/>
        <end position="60"/>
    </location>
</feature>
<keyword evidence="6" id="KW-1185">Reference proteome</keyword>
<evidence type="ECO:0000256" key="2">
    <source>
        <dbReference type="ARBA" id="ARBA00022525"/>
    </source>
</evidence>
<feature type="signal peptide" evidence="4">
    <location>
        <begin position="1"/>
        <end position="17"/>
    </location>
</feature>
<dbReference type="Proteomes" id="UP000695000">
    <property type="component" value="Unplaced"/>
</dbReference>
<name>A0ABM1MDB2_NICVS</name>
<evidence type="ECO:0000256" key="3">
    <source>
        <dbReference type="ARBA" id="ARBA00023157"/>
    </source>
</evidence>
<comment type="subcellular location">
    <subcellularLocation>
        <location evidence="1">Secreted</location>
    </subcellularLocation>
</comment>
<sequence length="204" mass="22913">MKCVLIVVLAAAAQVNAAFPTGYDPICASNGKTYQNEAQFNLELQKDDTLTINFHGTCKYSGWDDYVCEDIGTLTMCGSDGINYKNDCLFHFALKRNPSLRWRLGGVCKSYLITEKVCGTDGVVYNVPKFLAEQSVRPYLGQWPIESCTGDSDQLQTPLYEVPTFCGSDLLIYEDPIFEAQQALRADLEELPLSDCYYKPYFLE</sequence>
<dbReference type="InterPro" id="IPR036058">
    <property type="entry name" value="Kazal_dom_sf"/>
</dbReference>
<dbReference type="SUPFAM" id="SSF100895">
    <property type="entry name" value="Kazal-type serine protease inhibitors"/>
    <property type="match status" value="2"/>
</dbReference>
<evidence type="ECO:0000313" key="7">
    <source>
        <dbReference type="RefSeq" id="XP_017772562.1"/>
    </source>
</evidence>
<dbReference type="InterPro" id="IPR039932">
    <property type="entry name" value="Spink4-like"/>
</dbReference>
<feature type="chain" id="PRO_5046452512" evidence="4">
    <location>
        <begin position="18"/>
        <end position="204"/>
    </location>
</feature>
<dbReference type="GeneID" id="108559728"/>
<proteinExistence type="predicted"/>
<dbReference type="CDD" id="cd00104">
    <property type="entry name" value="KAZAL_FS"/>
    <property type="match status" value="1"/>
</dbReference>
<evidence type="ECO:0000256" key="4">
    <source>
        <dbReference type="SAM" id="SignalP"/>
    </source>
</evidence>
<dbReference type="Gene3D" id="3.30.60.30">
    <property type="match status" value="2"/>
</dbReference>
<dbReference type="PANTHER" id="PTHR21179:SF0">
    <property type="entry name" value="SERINE PROTEASE INHIBITOR KAZAL-TYPE 4"/>
    <property type="match status" value="1"/>
</dbReference>
<dbReference type="PROSITE" id="PS51465">
    <property type="entry name" value="KAZAL_2"/>
    <property type="match status" value="1"/>
</dbReference>
<dbReference type="RefSeq" id="XP_017772562.1">
    <property type="nucleotide sequence ID" value="XM_017917073.1"/>
</dbReference>
<evidence type="ECO:0000259" key="5">
    <source>
        <dbReference type="PROSITE" id="PS51465"/>
    </source>
</evidence>
<reference evidence="7" key="1">
    <citation type="submission" date="2025-08" db="UniProtKB">
        <authorList>
            <consortium name="RefSeq"/>
        </authorList>
    </citation>
    <scope>IDENTIFICATION</scope>
    <source>
        <tissue evidence="7">Whole Larva</tissue>
    </source>
</reference>
<dbReference type="InterPro" id="IPR002350">
    <property type="entry name" value="Kazal_dom"/>
</dbReference>
<dbReference type="Pfam" id="PF07648">
    <property type="entry name" value="Kazal_2"/>
    <property type="match status" value="1"/>
</dbReference>
<evidence type="ECO:0000256" key="1">
    <source>
        <dbReference type="ARBA" id="ARBA00004613"/>
    </source>
</evidence>
<dbReference type="Pfam" id="PF00050">
    <property type="entry name" value="Kazal_1"/>
    <property type="match status" value="1"/>
</dbReference>
<dbReference type="PANTHER" id="PTHR21179">
    <property type="entry name" value="SERINE-TYPE ENDOPEPTIDASE INHIBITOR"/>
    <property type="match status" value="1"/>
</dbReference>